<dbReference type="InterPro" id="IPR051085">
    <property type="entry name" value="MB_O-acyltransferase"/>
</dbReference>
<evidence type="ECO:0000256" key="3">
    <source>
        <dbReference type="ARBA" id="ARBA00022692"/>
    </source>
</evidence>
<evidence type="ECO:0000256" key="5">
    <source>
        <dbReference type="ARBA" id="ARBA00023136"/>
    </source>
</evidence>
<reference evidence="7 8" key="1">
    <citation type="submission" date="2017-10" db="EMBL/GenBank/DDBJ databases">
        <title>Comparative genomics in systemic dimorphic fungi from Ajellomycetaceae.</title>
        <authorList>
            <person name="Munoz J.F."/>
            <person name="Mcewen J.G."/>
            <person name="Clay O.K."/>
            <person name="Cuomo C.A."/>
        </authorList>
    </citation>
    <scope>NUCLEOTIDE SEQUENCE [LARGE SCALE GENOMIC DNA]</scope>
    <source>
        <strain evidence="7 8">UAMH5409</strain>
    </source>
</reference>
<feature type="transmembrane region" description="Helical" evidence="6">
    <location>
        <begin position="646"/>
        <end position="671"/>
    </location>
</feature>
<dbReference type="GO" id="GO:0006506">
    <property type="term" value="P:GPI anchor biosynthetic process"/>
    <property type="evidence" value="ECO:0007669"/>
    <property type="project" value="TreeGrafter"/>
</dbReference>
<dbReference type="AlphaFoldDB" id="A0A2B7XCI8"/>
<evidence type="ECO:0000256" key="2">
    <source>
        <dbReference type="ARBA" id="ARBA00010323"/>
    </source>
</evidence>
<evidence type="ECO:0000313" key="8">
    <source>
        <dbReference type="Proteomes" id="UP000223968"/>
    </source>
</evidence>
<keyword evidence="3 6" id="KW-0812">Transmembrane</keyword>
<protein>
    <recommendedName>
        <fullName evidence="9">Glycerol:H+ symporter</fullName>
    </recommendedName>
</protein>
<proteinExistence type="inferred from homology"/>
<dbReference type="STRING" id="1447875.A0A2B7XCI8"/>
<feature type="transmembrane region" description="Helical" evidence="6">
    <location>
        <begin position="609"/>
        <end position="634"/>
    </location>
</feature>
<feature type="transmembrane region" description="Helical" evidence="6">
    <location>
        <begin position="451"/>
        <end position="470"/>
    </location>
</feature>
<comment type="similarity">
    <text evidence="2">Belongs to the membrane-bound acyltransferase family.</text>
</comment>
<keyword evidence="8" id="KW-1185">Reference proteome</keyword>
<organism evidence="7 8">
    <name type="scientific">Helicocarpus griseus UAMH5409</name>
    <dbReference type="NCBI Taxonomy" id="1447875"/>
    <lineage>
        <taxon>Eukaryota</taxon>
        <taxon>Fungi</taxon>
        <taxon>Dikarya</taxon>
        <taxon>Ascomycota</taxon>
        <taxon>Pezizomycotina</taxon>
        <taxon>Eurotiomycetes</taxon>
        <taxon>Eurotiomycetidae</taxon>
        <taxon>Onygenales</taxon>
        <taxon>Ajellomycetaceae</taxon>
        <taxon>Helicocarpus</taxon>
    </lineage>
</organism>
<dbReference type="OrthoDB" id="420606at2759"/>
<dbReference type="PANTHER" id="PTHR13285">
    <property type="entry name" value="ACYLTRANSFERASE"/>
    <property type="match status" value="1"/>
</dbReference>
<feature type="transmembrane region" description="Helical" evidence="6">
    <location>
        <begin position="216"/>
        <end position="242"/>
    </location>
</feature>
<dbReference type="Pfam" id="PF03062">
    <property type="entry name" value="MBOAT"/>
    <property type="match status" value="2"/>
</dbReference>
<dbReference type="GO" id="GO:0008374">
    <property type="term" value="F:O-acyltransferase activity"/>
    <property type="evidence" value="ECO:0007669"/>
    <property type="project" value="TreeGrafter"/>
</dbReference>
<gene>
    <name evidence="7" type="ORF">AJ79_06542</name>
</gene>
<evidence type="ECO:0000256" key="1">
    <source>
        <dbReference type="ARBA" id="ARBA00004141"/>
    </source>
</evidence>
<dbReference type="InterPro" id="IPR004299">
    <property type="entry name" value="MBOAT_fam"/>
</dbReference>
<evidence type="ECO:0000313" key="7">
    <source>
        <dbReference type="EMBL" id="PGH06452.1"/>
    </source>
</evidence>
<accession>A0A2B7XCI8</accession>
<feature type="transmembrane region" description="Helical" evidence="6">
    <location>
        <begin position="154"/>
        <end position="171"/>
    </location>
</feature>
<dbReference type="GO" id="GO:0016020">
    <property type="term" value="C:membrane"/>
    <property type="evidence" value="ECO:0007669"/>
    <property type="project" value="UniProtKB-SubCell"/>
</dbReference>
<feature type="transmembrane region" description="Helical" evidence="6">
    <location>
        <begin position="555"/>
        <end position="572"/>
    </location>
</feature>
<dbReference type="GO" id="GO:0005783">
    <property type="term" value="C:endoplasmic reticulum"/>
    <property type="evidence" value="ECO:0007669"/>
    <property type="project" value="TreeGrafter"/>
</dbReference>
<feature type="transmembrane region" description="Helical" evidence="6">
    <location>
        <begin position="419"/>
        <end position="439"/>
    </location>
</feature>
<evidence type="ECO:0000256" key="6">
    <source>
        <dbReference type="SAM" id="Phobius"/>
    </source>
</evidence>
<name>A0A2B7XCI8_9EURO</name>
<comment type="subcellular location">
    <subcellularLocation>
        <location evidence="1">Membrane</location>
        <topology evidence="1">Multi-pass membrane protein</topology>
    </subcellularLocation>
</comment>
<dbReference type="EMBL" id="PDNB01000117">
    <property type="protein sequence ID" value="PGH06452.1"/>
    <property type="molecule type" value="Genomic_DNA"/>
</dbReference>
<comment type="caution">
    <text evidence="7">The sequence shown here is derived from an EMBL/GenBank/DDBJ whole genome shotgun (WGS) entry which is preliminary data.</text>
</comment>
<evidence type="ECO:0008006" key="9">
    <source>
        <dbReference type="Google" id="ProtNLM"/>
    </source>
</evidence>
<sequence length="686" mass="76976">MSPFYWLRRLYSLDTLDTRFTVSSNTPLKAVNAAAELRITSTNNGLLGRTGSGSFGSGSGNGNGSGLRTNAQLGGAPARPSLTTSPPRWKTVEFYVYYVVFLVAVPLMFKAVIDVSKESHPMYSKYSHLLDDGWIMGRKVDNSDSQYGTFRDNILYLALLLVIHPLLRRAIDAFFPSTTGANSIAPQSGKFKNDNVSEDSFIAAEVRQKRRITFDYYFALVFIAALHGFSALKVLAILAINYNIATKLPRNKIPAATWLFNIGILFANELSNGYQYADIARILTWTSSASGVGEENMLVSCGKWLDSCGGIIPRWDILFNLTVLRLISFNLDYYWSLDYRSMSPIEKKQLDPSALSERDRVSIPAHPSAFNPTNYVAYALYSPLYLTGPIITFNDYISQQRYPSPSITKSRTILYGIRFLLALFSMELILHYIYVVAISQSSPNWSVYTPFQLSMLGYFNLHHIWLKLLLPWRFARLWALIDGIDPPENMVRCMSDNYSALAFWRGWHRSFNRWIVRYLYVPLGGGVGSRNRNRTSNNTSTDRSGTSPIIAKSRGLINFLAVFTFVALWHDINLRLLMWGWLITLFVLPEIIATALFPPHRWREHPEAYRVLCGAGTVFNILMMMAANLVGFAVGLDGLKGLVSGIVGSAGGLVYLVAACLTLFVGVQVMFEIREGELRVGINMKC</sequence>
<feature type="transmembrane region" description="Helical" evidence="6">
    <location>
        <begin position="95"/>
        <end position="113"/>
    </location>
</feature>
<dbReference type="PANTHER" id="PTHR13285:SF18">
    <property type="entry name" value="PROTEIN-CYSTEINE N-PALMITOYLTRANSFERASE RASP"/>
    <property type="match status" value="1"/>
</dbReference>
<feature type="transmembrane region" description="Helical" evidence="6">
    <location>
        <begin position="578"/>
        <end position="597"/>
    </location>
</feature>
<dbReference type="Proteomes" id="UP000223968">
    <property type="component" value="Unassembled WGS sequence"/>
</dbReference>
<keyword evidence="5 6" id="KW-0472">Membrane</keyword>
<evidence type="ECO:0000256" key="4">
    <source>
        <dbReference type="ARBA" id="ARBA00022989"/>
    </source>
</evidence>
<keyword evidence="4 6" id="KW-1133">Transmembrane helix</keyword>